<dbReference type="EMBL" id="NWTK01000023">
    <property type="protein sequence ID" value="PKR48409.1"/>
    <property type="molecule type" value="Genomic_DNA"/>
</dbReference>
<protein>
    <submittedName>
        <fullName evidence="1">Uncharacterized protein</fullName>
    </submittedName>
</protein>
<dbReference type="PANTHER" id="PTHR35882">
    <property type="entry name" value="PELA"/>
    <property type="match status" value="1"/>
</dbReference>
<gene>
    <name evidence="1" type="ORF">COO20_24395</name>
</gene>
<evidence type="ECO:0000313" key="2">
    <source>
        <dbReference type="Proteomes" id="UP000233597"/>
    </source>
</evidence>
<comment type="caution">
    <text evidence="1">The sequence shown here is derived from an EMBL/GenBank/DDBJ whole genome shotgun (WGS) entry which is preliminary data.</text>
</comment>
<name>A0A2N3KCV9_9PROT</name>
<evidence type="ECO:0000313" key="1">
    <source>
        <dbReference type="EMBL" id="PKR48409.1"/>
    </source>
</evidence>
<proteinExistence type="predicted"/>
<sequence length="754" mass="84801">MLQQMGVVLASFFKIFRQVIICFIVLAPISLAQARPVSREIASVYYSPEDPKPRFTAGHALAETVLNFLGLTVTHFDLGKGLPKFNDPHEYRGILVWMEIDRLPDPEGFLKWLDAQMNAGTRVVMLGDWSFLQDLNGKTVPLTLVNRVLNRLGGQFDGDWEQFTFDYSLKHFDPDMTDYEADIVKPLPTFYGVSRASSGSTPFVTASPPQSNSEFVLGAFGPSGGFVQDGYAVRIGRNEHDRKWILNPFKFFSRAFNLEDFPKIDTTTLMGRRIYYSHIDGDGWRNLSEIRGDDDQPLLDSEVVYRDLIKPFPDLPVSVAPIAADLDPSWAGTKRTGDIERKFCALPQVEAASHTYTHPFQWSYFDNYSSKRESRDFGQNGSDIPKRVLEFLGIADDIDASDTGLKKSYELPRAYIRRPFDLHQEIVEAADYISTFCPPGKKVELIQWSGDTSPFEAAIAMADSIDLPNLNGGDSRWDPDYPSLAWVAPVGMRVGKTVQVYASNSNENTYTRLWSDRYFGFRYLSSTIENTESPIRLRPFNIYYHMYSGEKVASRNAVLSNLELARKSSIIPISASRYARLGKGFFTAEIEKTKDGNWQIRNRGTAGTVRFDNGKHLAVDFENSYGVIGQTHYQGSLYISLDEAVETPVISVKTSDTEARYPVASQPYIVSSRWRAWGLQNTNGALHMKLQGFGKGEMQWRTRPSAKFKLYVPASGERPEWTETVSADANGMLAYTIPLDGISGAELTLEPVTE</sequence>
<reference evidence="1 2" key="1">
    <citation type="submission" date="2017-09" db="EMBL/GenBank/DDBJ databases">
        <title>Biodiversity and function of Thalassospira species in the particle-attached aromatic-hydrocarbon-degrading consortia from the surface seawater of the South China Sea.</title>
        <authorList>
            <person name="Dong C."/>
            <person name="Liu R."/>
            <person name="Shao Z."/>
        </authorList>
    </citation>
    <scope>NUCLEOTIDE SEQUENCE [LARGE SCALE GENOMIC DNA]</scope>
    <source>
        <strain evidence="1 2">CSC1P2</strain>
    </source>
</reference>
<dbReference type="Proteomes" id="UP000233597">
    <property type="component" value="Unassembled WGS sequence"/>
</dbReference>
<dbReference type="AlphaFoldDB" id="A0A2N3KCV9"/>
<accession>A0A2N3KCV9</accession>
<dbReference type="PANTHER" id="PTHR35882:SF1">
    <property type="match status" value="1"/>
</dbReference>
<organism evidence="1 2">
    <name type="scientific">Thalassospira marina</name>
    <dbReference type="NCBI Taxonomy" id="2048283"/>
    <lineage>
        <taxon>Bacteria</taxon>
        <taxon>Pseudomonadati</taxon>
        <taxon>Pseudomonadota</taxon>
        <taxon>Alphaproteobacteria</taxon>
        <taxon>Rhodospirillales</taxon>
        <taxon>Thalassospiraceae</taxon>
        <taxon>Thalassospira</taxon>
    </lineage>
</organism>
<dbReference type="CDD" id="cd10922">
    <property type="entry name" value="CE4_PelA_like_C"/>
    <property type="match status" value="1"/>
</dbReference>